<evidence type="ECO:0000313" key="10">
    <source>
        <dbReference type="EMBL" id="ANF96080.1"/>
    </source>
</evidence>
<proteinExistence type="inferred from homology"/>
<dbReference type="PROSITE" id="PS50885">
    <property type="entry name" value="HAMP"/>
    <property type="match status" value="1"/>
</dbReference>
<dbReference type="Proteomes" id="UP000078148">
    <property type="component" value="Chromosome"/>
</dbReference>
<dbReference type="STRING" id="1616788.AR543_08770"/>
<evidence type="ECO:0000259" key="9">
    <source>
        <dbReference type="PROSITE" id="PS50885"/>
    </source>
</evidence>
<protein>
    <recommendedName>
        <fullName evidence="12">Chemotaxis protein</fullName>
    </recommendedName>
</protein>
<dbReference type="Gene3D" id="1.10.287.950">
    <property type="entry name" value="Methyl-accepting chemotaxis protein"/>
    <property type="match status" value="1"/>
</dbReference>
<keyword evidence="7" id="KW-0812">Transmembrane</keyword>
<dbReference type="EMBL" id="CP013023">
    <property type="protein sequence ID" value="ANF96080.1"/>
    <property type="molecule type" value="Genomic_DNA"/>
</dbReference>
<dbReference type="Gene3D" id="6.10.340.10">
    <property type="match status" value="1"/>
</dbReference>
<reference evidence="11" key="1">
    <citation type="submission" date="2015-10" db="EMBL/GenBank/DDBJ databases">
        <title>Genome of Paenibacillus bovis sp. nov.</title>
        <authorList>
            <person name="Wu Z."/>
            <person name="Gao C."/>
            <person name="Liu Z."/>
            <person name="Zheng H."/>
        </authorList>
    </citation>
    <scope>NUCLEOTIDE SEQUENCE [LARGE SCALE GENOMIC DNA]</scope>
    <source>
        <strain evidence="11">BD3526</strain>
    </source>
</reference>
<feature type="transmembrane region" description="Helical" evidence="7">
    <location>
        <begin position="182"/>
        <end position="202"/>
    </location>
</feature>
<comment type="subcellular location">
    <subcellularLocation>
        <location evidence="1">Cell membrane</location>
    </subcellularLocation>
</comment>
<gene>
    <name evidence="10" type="ORF">AR543_08770</name>
</gene>
<dbReference type="RefSeq" id="WP_060533618.1">
    <property type="nucleotide sequence ID" value="NZ_CP013023.1"/>
</dbReference>
<keyword evidence="3 7" id="KW-0472">Membrane</keyword>
<evidence type="ECO:0000313" key="11">
    <source>
        <dbReference type="Proteomes" id="UP000078148"/>
    </source>
</evidence>
<evidence type="ECO:0008006" key="12">
    <source>
        <dbReference type="Google" id="ProtNLM"/>
    </source>
</evidence>
<reference evidence="10 11" key="2">
    <citation type="journal article" date="2016" name="Int. J. Syst. Evol. Microbiol.">
        <title>Paenibacillus bovis sp. nov., isolated from raw yak (Bos grunniens) milk.</title>
        <authorList>
            <person name="Gao C."/>
            <person name="Han J."/>
            <person name="Liu Z."/>
            <person name="Xu X."/>
            <person name="Hang F."/>
            <person name="Wu Z."/>
        </authorList>
    </citation>
    <scope>NUCLEOTIDE SEQUENCE [LARGE SCALE GENOMIC DNA]</scope>
    <source>
        <strain evidence="10 11">BD3526</strain>
    </source>
</reference>
<evidence type="ECO:0000256" key="6">
    <source>
        <dbReference type="PROSITE-ProRule" id="PRU00284"/>
    </source>
</evidence>
<dbReference type="AlphaFoldDB" id="A0A172ZG05"/>
<keyword evidence="2" id="KW-1003">Cell membrane</keyword>
<keyword evidence="11" id="KW-1185">Reference proteome</keyword>
<accession>A0A172ZG05</accession>
<evidence type="ECO:0000256" key="3">
    <source>
        <dbReference type="ARBA" id="ARBA00023136"/>
    </source>
</evidence>
<dbReference type="PROSITE" id="PS50111">
    <property type="entry name" value="CHEMOTAXIS_TRANSDUC_2"/>
    <property type="match status" value="1"/>
</dbReference>
<evidence type="ECO:0000256" key="5">
    <source>
        <dbReference type="ARBA" id="ARBA00029447"/>
    </source>
</evidence>
<comment type="similarity">
    <text evidence="5">Belongs to the methyl-accepting chemotaxis (MCP) protein family.</text>
</comment>
<dbReference type="GO" id="GO:0007165">
    <property type="term" value="P:signal transduction"/>
    <property type="evidence" value="ECO:0007669"/>
    <property type="project" value="UniProtKB-KW"/>
</dbReference>
<feature type="domain" description="Methyl-accepting transducer" evidence="8">
    <location>
        <begin position="277"/>
        <end position="513"/>
    </location>
</feature>
<dbReference type="KEGG" id="pbv:AR543_08770"/>
<evidence type="ECO:0000256" key="4">
    <source>
        <dbReference type="ARBA" id="ARBA00023224"/>
    </source>
</evidence>
<dbReference type="OrthoDB" id="369835at2"/>
<evidence type="ECO:0000256" key="2">
    <source>
        <dbReference type="ARBA" id="ARBA00022475"/>
    </source>
</evidence>
<dbReference type="CDD" id="cd06225">
    <property type="entry name" value="HAMP"/>
    <property type="match status" value="1"/>
</dbReference>
<dbReference type="InterPro" id="IPR004089">
    <property type="entry name" value="MCPsignal_dom"/>
</dbReference>
<evidence type="ECO:0000256" key="1">
    <source>
        <dbReference type="ARBA" id="ARBA00004236"/>
    </source>
</evidence>
<keyword evidence="7" id="KW-1133">Transmembrane helix</keyword>
<dbReference type="Pfam" id="PF00015">
    <property type="entry name" value="MCPsignal"/>
    <property type="match status" value="1"/>
</dbReference>
<dbReference type="InterPro" id="IPR003660">
    <property type="entry name" value="HAMP_dom"/>
</dbReference>
<keyword evidence="4 6" id="KW-0807">Transducer</keyword>
<dbReference type="SMART" id="SM00304">
    <property type="entry name" value="HAMP"/>
    <property type="match status" value="1"/>
</dbReference>
<organism evidence="10 11">
    <name type="scientific">Paenibacillus bovis</name>
    <dbReference type="NCBI Taxonomy" id="1616788"/>
    <lineage>
        <taxon>Bacteria</taxon>
        <taxon>Bacillati</taxon>
        <taxon>Bacillota</taxon>
        <taxon>Bacilli</taxon>
        <taxon>Bacillales</taxon>
        <taxon>Paenibacillaceae</taxon>
        <taxon>Paenibacillus</taxon>
    </lineage>
</organism>
<evidence type="ECO:0000256" key="7">
    <source>
        <dbReference type="SAM" id="Phobius"/>
    </source>
</evidence>
<dbReference type="PANTHER" id="PTHR32089:SF112">
    <property type="entry name" value="LYSOZYME-LIKE PROTEIN-RELATED"/>
    <property type="match status" value="1"/>
</dbReference>
<sequence>MFRINQSISRKIMVTFALLIIAVCLVMSIFFYVMTRGVVNNNVVPQFRQVLNIAMDGILKGLDNTQVMQSAQGNSGETMKLETYLDSQLKAYELDNLYVLRVDKDKAVVTALSNASKNFKKEQAVELSDNIQQAMKDGKLLTDLYTTDAGSHVTYYYRVPGSSILVAASMDASFVDGITRNLVLMTLLMAIISVAVCLWIAYRFSRKITLPLARLVRHTRLVAEGNLQQDIKMTGSDEIAQLARGFRLMTENLRAMVNHVLDSSEKVSMGTQALTSRINKMHKMVDSSVESIGTIEGGSTMIATSSTENARAMEEITNGIQHIASSTADISDQIGQASDSAVAGNDMAQNAIQQMGSVEQVVTDTRQSVQTLIDSSEAISQILLSIGEITKQIQMLSLNASIEAARAGEHGRGFAVVAAEVRNLADQSRGAAHQIESALQSIREESLKSTESMNRVSQEVQSGTQLVHRAGEAFNQLVELMQQVNMTVQSTSAATQEMSASSEQVSASVDETAEITQKALNNIKGIAKNTERQSSEMFAYAAVMQELNEQAVSLQEAVSKFKVG</sequence>
<feature type="transmembrane region" description="Helical" evidence="7">
    <location>
        <begin position="12"/>
        <end position="34"/>
    </location>
</feature>
<dbReference type="SMART" id="SM00283">
    <property type="entry name" value="MA"/>
    <property type="match status" value="1"/>
</dbReference>
<dbReference type="GO" id="GO:0005886">
    <property type="term" value="C:plasma membrane"/>
    <property type="evidence" value="ECO:0007669"/>
    <property type="project" value="UniProtKB-SubCell"/>
</dbReference>
<dbReference type="PANTHER" id="PTHR32089">
    <property type="entry name" value="METHYL-ACCEPTING CHEMOTAXIS PROTEIN MCPB"/>
    <property type="match status" value="1"/>
</dbReference>
<dbReference type="Pfam" id="PF00672">
    <property type="entry name" value="HAMP"/>
    <property type="match status" value="1"/>
</dbReference>
<dbReference type="CDD" id="cd11386">
    <property type="entry name" value="MCP_signal"/>
    <property type="match status" value="1"/>
</dbReference>
<feature type="domain" description="HAMP" evidence="9">
    <location>
        <begin position="206"/>
        <end position="258"/>
    </location>
</feature>
<dbReference type="SUPFAM" id="SSF58104">
    <property type="entry name" value="Methyl-accepting chemotaxis protein (MCP) signaling domain"/>
    <property type="match status" value="1"/>
</dbReference>
<evidence type="ECO:0000259" key="8">
    <source>
        <dbReference type="PROSITE" id="PS50111"/>
    </source>
</evidence>
<name>A0A172ZG05_9BACL</name>